<accession>A0AAV4P4L8</accession>
<proteinExistence type="predicted"/>
<reference evidence="1 2" key="1">
    <citation type="submission" date="2021-06" db="EMBL/GenBank/DDBJ databases">
        <title>Caerostris darwini draft genome.</title>
        <authorList>
            <person name="Kono N."/>
            <person name="Arakawa K."/>
        </authorList>
    </citation>
    <scope>NUCLEOTIDE SEQUENCE [LARGE SCALE GENOMIC DNA]</scope>
</reference>
<dbReference type="Proteomes" id="UP001054837">
    <property type="component" value="Unassembled WGS sequence"/>
</dbReference>
<dbReference type="AlphaFoldDB" id="A0AAV4P4L8"/>
<dbReference type="EMBL" id="BPLQ01002330">
    <property type="protein sequence ID" value="GIX91463.1"/>
    <property type="molecule type" value="Genomic_DNA"/>
</dbReference>
<gene>
    <name evidence="1" type="ORF">CDAR_201061</name>
</gene>
<protein>
    <submittedName>
        <fullName evidence="1">Uncharacterized protein</fullName>
    </submittedName>
</protein>
<organism evidence="1 2">
    <name type="scientific">Caerostris darwini</name>
    <dbReference type="NCBI Taxonomy" id="1538125"/>
    <lineage>
        <taxon>Eukaryota</taxon>
        <taxon>Metazoa</taxon>
        <taxon>Ecdysozoa</taxon>
        <taxon>Arthropoda</taxon>
        <taxon>Chelicerata</taxon>
        <taxon>Arachnida</taxon>
        <taxon>Araneae</taxon>
        <taxon>Araneomorphae</taxon>
        <taxon>Entelegynae</taxon>
        <taxon>Araneoidea</taxon>
        <taxon>Araneidae</taxon>
        <taxon>Caerostris</taxon>
    </lineage>
</organism>
<name>A0AAV4P4L8_9ARAC</name>
<evidence type="ECO:0000313" key="2">
    <source>
        <dbReference type="Proteomes" id="UP001054837"/>
    </source>
</evidence>
<sequence length="89" mass="9989">MVLTDGVAEWNRETLFSPKKQREIPLITERGRTPVKTSAAHLASSVITRKSLFCCASITMDPQRECSISRVIVARRLPLSEPKGVFYLV</sequence>
<keyword evidence="2" id="KW-1185">Reference proteome</keyword>
<evidence type="ECO:0000313" key="1">
    <source>
        <dbReference type="EMBL" id="GIX91463.1"/>
    </source>
</evidence>
<comment type="caution">
    <text evidence="1">The sequence shown here is derived from an EMBL/GenBank/DDBJ whole genome shotgun (WGS) entry which is preliminary data.</text>
</comment>